<sequence length="480" mass="54354">MFDEDEEELELLRQYENKDLAEDEEHLSSEEIDSDLEDKIMSMVQYGTGITKKKASPTQKDVQKNSLQAKVVYAPMDSDKSDDERPAFSSASEFCIDNTDSEDDTHSATVYSGEESDHQENSGVPELIPDVPAERQTEQPRVTRYIDMDEEEKRYLDDEHMSEEEAELGLKLQKLIDEQTARCVASVAGPNIKMGAVQLLDTVFDASFEATMQWIARAKGRWTTVATAMRRTITPTYVLAYCISMWARKRRKQFQLPGVTIAPSEGITAMSARIYRRSRYDPKKIKKSSYQSKRQRPSDSSRDSSPHRDYYESGYRDNKRTRHKYNDSDDDHFSRYSRSAPSKSNSNSNSNSNSRYKNTNNNNSNLNGFFSHQLPQQSSQSSSSSSNNRPNNRSGNSNWKAMNNNTLPQPTRSGTVNVHSFNNSVQHRQDYGDFPRGNGSTSLPKPSSSGVIDLSGNSRSRGGEYASRGPKYHGGYSRNR</sequence>
<protein>
    <submittedName>
        <fullName evidence="2">Uncharacterized protein</fullName>
    </submittedName>
</protein>
<name>A0A0B7N383_9FUNG</name>
<evidence type="ECO:0000313" key="2">
    <source>
        <dbReference type="EMBL" id="CEP12761.1"/>
    </source>
</evidence>
<evidence type="ECO:0000256" key="1">
    <source>
        <dbReference type="SAM" id="MobiDB-lite"/>
    </source>
</evidence>
<feature type="compositionally biased region" description="Polar residues" evidence="1">
    <location>
        <begin position="56"/>
        <end position="68"/>
    </location>
</feature>
<feature type="compositionally biased region" description="Low complexity" evidence="1">
    <location>
        <begin position="336"/>
        <end position="365"/>
    </location>
</feature>
<feature type="compositionally biased region" description="Low complexity" evidence="1">
    <location>
        <begin position="375"/>
        <end position="398"/>
    </location>
</feature>
<feature type="region of interest" description="Disordered" evidence="1">
    <location>
        <begin position="50"/>
        <end position="127"/>
    </location>
</feature>
<keyword evidence="3" id="KW-1185">Reference proteome</keyword>
<dbReference type="OrthoDB" id="7608935at2759"/>
<gene>
    <name evidence="2" type="primary">PARPA_06742.1 scaffold 23505</name>
</gene>
<feature type="compositionally biased region" description="Acidic residues" evidence="1">
    <location>
        <begin position="21"/>
        <end position="35"/>
    </location>
</feature>
<feature type="compositionally biased region" description="Basic and acidic residues" evidence="1">
    <location>
        <begin position="77"/>
        <end position="86"/>
    </location>
</feature>
<accession>A0A0B7N383</accession>
<dbReference type="Proteomes" id="UP000054107">
    <property type="component" value="Unassembled WGS sequence"/>
</dbReference>
<dbReference type="AlphaFoldDB" id="A0A0B7N383"/>
<dbReference type="STRING" id="35722.A0A0B7N383"/>
<feature type="compositionally biased region" description="Basic and acidic residues" evidence="1">
    <location>
        <begin position="296"/>
        <end position="334"/>
    </location>
</feature>
<evidence type="ECO:0000313" key="3">
    <source>
        <dbReference type="Proteomes" id="UP000054107"/>
    </source>
</evidence>
<reference evidence="2 3" key="1">
    <citation type="submission" date="2014-09" db="EMBL/GenBank/DDBJ databases">
        <authorList>
            <person name="Ellenberger Sabrina"/>
        </authorList>
    </citation>
    <scope>NUCLEOTIDE SEQUENCE [LARGE SCALE GENOMIC DNA]</scope>
    <source>
        <strain evidence="2 3">CBS 412.66</strain>
    </source>
</reference>
<feature type="compositionally biased region" description="Polar residues" evidence="1">
    <location>
        <begin position="399"/>
        <end position="426"/>
    </location>
</feature>
<organism evidence="2 3">
    <name type="scientific">Parasitella parasitica</name>
    <dbReference type="NCBI Taxonomy" id="35722"/>
    <lineage>
        <taxon>Eukaryota</taxon>
        <taxon>Fungi</taxon>
        <taxon>Fungi incertae sedis</taxon>
        <taxon>Mucoromycota</taxon>
        <taxon>Mucoromycotina</taxon>
        <taxon>Mucoromycetes</taxon>
        <taxon>Mucorales</taxon>
        <taxon>Mucorineae</taxon>
        <taxon>Mucoraceae</taxon>
        <taxon>Parasitella</taxon>
    </lineage>
</organism>
<feature type="region of interest" description="Disordered" evidence="1">
    <location>
        <begin position="281"/>
        <end position="480"/>
    </location>
</feature>
<feature type="region of interest" description="Disordered" evidence="1">
    <location>
        <begin position="16"/>
        <end position="35"/>
    </location>
</feature>
<proteinExistence type="predicted"/>
<feature type="compositionally biased region" description="Polar residues" evidence="1">
    <location>
        <begin position="438"/>
        <end position="460"/>
    </location>
</feature>
<dbReference type="EMBL" id="LN728267">
    <property type="protein sequence ID" value="CEP12761.1"/>
    <property type="molecule type" value="Genomic_DNA"/>
</dbReference>